<dbReference type="EMBL" id="GECU01037530">
    <property type="protein sequence ID" value="JAS70176.1"/>
    <property type="molecule type" value="Transcribed_RNA"/>
</dbReference>
<reference evidence="2" key="1">
    <citation type="submission" date="2015-11" db="EMBL/GenBank/DDBJ databases">
        <title>De novo transcriptome assembly of four potential Pierce s Disease insect vectors from Arizona vineyards.</title>
        <authorList>
            <person name="Tassone E.E."/>
        </authorList>
    </citation>
    <scope>NUCLEOTIDE SEQUENCE</scope>
</reference>
<feature type="non-terminal residue" evidence="2">
    <location>
        <position position="1"/>
    </location>
</feature>
<sequence>DALEELTTVNTSDHALAIESLSNEKSINTEVELRNLEETQLNKANNTLLNSSISPKNKFVECGWTKKYLLESTKSLYASESLEDRNRTDKEGEVKTAIEDSLRCSEENKNDNSGLSTSHSDEDTTATSDRTCNILDSHLVEAPCNVYSSCESNCSAFEKWVTNQVALNKPIDSSVLQSEIDEICIVIQQLENQSVNVIFKDMTDTQKSDKYADLKQKLSELLSIKKVLDSEPDILNQILSDKNCTFNINESTKNEDKLPSRNVSEIKRENLKVTPKQSVFSGQINNWSNLNRNQNISIIDHSVFGYIDFREWVDRKIRQKESPNIQTLEAELMNATAAYRKCKSHHITPEMNINKKSYWRKKRSKLLKRLNRLHIIKKIFLSHQYWQLDHASSSITNIFAP</sequence>
<evidence type="ECO:0000313" key="2">
    <source>
        <dbReference type="EMBL" id="JAS70176.1"/>
    </source>
</evidence>
<evidence type="ECO:0000256" key="1">
    <source>
        <dbReference type="SAM" id="MobiDB-lite"/>
    </source>
</evidence>
<proteinExistence type="predicted"/>
<feature type="region of interest" description="Disordered" evidence="1">
    <location>
        <begin position="81"/>
        <end position="127"/>
    </location>
</feature>
<organism evidence="2">
    <name type="scientific">Homalodisca liturata</name>
    <dbReference type="NCBI Taxonomy" id="320908"/>
    <lineage>
        <taxon>Eukaryota</taxon>
        <taxon>Metazoa</taxon>
        <taxon>Ecdysozoa</taxon>
        <taxon>Arthropoda</taxon>
        <taxon>Hexapoda</taxon>
        <taxon>Insecta</taxon>
        <taxon>Pterygota</taxon>
        <taxon>Neoptera</taxon>
        <taxon>Paraneoptera</taxon>
        <taxon>Hemiptera</taxon>
        <taxon>Auchenorrhyncha</taxon>
        <taxon>Membracoidea</taxon>
        <taxon>Cicadellidae</taxon>
        <taxon>Cicadellinae</taxon>
        <taxon>Proconiini</taxon>
        <taxon>Homalodisca</taxon>
    </lineage>
</organism>
<feature type="compositionally biased region" description="Basic and acidic residues" evidence="1">
    <location>
        <begin position="82"/>
        <end position="110"/>
    </location>
</feature>
<name>A0A1B6H665_9HEMI</name>
<dbReference type="AlphaFoldDB" id="A0A1B6H665"/>
<gene>
    <name evidence="2" type="ORF">g.29706</name>
</gene>
<accession>A0A1B6H665</accession>
<protein>
    <submittedName>
        <fullName evidence="2">Uncharacterized protein</fullName>
    </submittedName>
</protein>